<dbReference type="RefSeq" id="WP_330815455.1">
    <property type="nucleotide sequence ID" value="NZ_JAZBJO010000045.1"/>
</dbReference>
<organism evidence="1 2">
    <name type="scientific">Streptomyces asiaticus subsp. ignotus</name>
    <dbReference type="NCBI Taxonomy" id="3098222"/>
    <lineage>
        <taxon>Bacteria</taxon>
        <taxon>Bacillati</taxon>
        <taxon>Actinomycetota</taxon>
        <taxon>Actinomycetes</taxon>
        <taxon>Kitasatosporales</taxon>
        <taxon>Streptomycetaceae</taxon>
        <taxon>Streptomyces</taxon>
        <taxon>Streptomyces violaceusniger group</taxon>
    </lineage>
</organism>
<accession>A0ABU7QB91</accession>
<keyword evidence="2" id="KW-1185">Reference proteome</keyword>
<dbReference type="Proteomes" id="UP001354709">
    <property type="component" value="Unassembled WGS sequence"/>
</dbReference>
<sequence length="59" mass="6446">MTQDQKTAAVAEAAREVLAHGGPECRTDPKQVMRAMGRAYDLGATEDDVKAEMRRQRGA</sequence>
<comment type="caution">
    <text evidence="1">The sequence shown here is derived from an EMBL/GenBank/DDBJ whole genome shotgun (WGS) entry which is preliminary data.</text>
</comment>
<protein>
    <recommendedName>
        <fullName evidence="3">Antitoxin VbhA domain-containing protein</fullName>
    </recommendedName>
</protein>
<evidence type="ECO:0000313" key="2">
    <source>
        <dbReference type="Proteomes" id="UP001354709"/>
    </source>
</evidence>
<proteinExistence type="predicted"/>
<evidence type="ECO:0008006" key="3">
    <source>
        <dbReference type="Google" id="ProtNLM"/>
    </source>
</evidence>
<reference evidence="1 2" key="1">
    <citation type="submission" date="2023-11" db="EMBL/GenBank/DDBJ databases">
        <title>30 novel species of actinomycetes from the DSMZ collection.</title>
        <authorList>
            <person name="Nouioui I."/>
        </authorList>
    </citation>
    <scope>NUCLEOTIDE SEQUENCE [LARGE SCALE GENOMIC DNA]</scope>
    <source>
        <strain evidence="1 2">DSM 41524</strain>
    </source>
</reference>
<evidence type="ECO:0000313" key="1">
    <source>
        <dbReference type="EMBL" id="MEE4598238.1"/>
    </source>
</evidence>
<gene>
    <name evidence="1" type="ORF">V2J94_41455</name>
</gene>
<dbReference type="EMBL" id="JAZBJO010000045">
    <property type="protein sequence ID" value="MEE4598238.1"/>
    <property type="molecule type" value="Genomic_DNA"/>
</dbReference>
<name>A0ABU7QB91_9ACTN</name>